<evidence type="ECO:0000313" key="9">
    <source>
        <dbReference type="EMBL" id="SFE93423.1"/>
    </source>
</evidence>
<comment type="similarity">
    <text evidence="1 7">Belongs to the Lgt family.</text>
</comment>
<evidence type="ECO:0000256" key="6">
    <source>
        <dbReference type="ARBA" id="ARBA00023136"/>
    </source>
</evidence>
<dbReference type="GO" id="GO:0008961">
    <property type="term" value="F:phosphatidylglycerol-prolipoprotein diacylglyceryl transferase activity"/>
    <property type="evidence" value="ECO:0007669"/>
    <property type="project" value="UniProtKB-UniRule"/>
</dbReference>
<keyword evidence="3 7" id="KW-0808">Transferase</keyword>
<accession>A0A1I2EL31</accession>
<keyword evidence="6 7" id="KW-0472">Membrane</keyword>
<dbReference type="NCBIfam" id="TIGR00544">
    <property type="entry name" value="lgt"/>
    <property type="match status" value="1"/>
</dbReference>
<evidence type="ECO:0000256" key="8">
    <source>
        <dbReference type="SAM" id="MobiDB-lite"/>
    </source>
</evidence>
<feature type="binding site" evidence="7">
    <location>
        <position position="137"/>
    </location>
    <ligand>
        <name>a 1,2-diacyl-sn-glycero-3-phospho-(1'-sn-glycerol)</name>
        <dbReference type="ChEBI" id="CHEBI:64716"/>
    </ligand>
</feature>
<dbReference type="InterPro" id="IPR001640">
    <property type="entry name" value="Lgt"/>
</dbReference>
<dbReference type="STRING" id="930128.SAMN05192532_10679"/>
<feature type="transmembrane region" description="Helical" evidence="7">
    <location>
        <begin position="238"/>
        <end position="256"/>
    </location>
</feature>
<dbReference type="Proteomes" id="UP000199516">
    <property type="component" value="Unassembled WGS sequence"/>
</dbReference>
<gene>
    <name evidence="7" type="primary">lgt</name>
    <name evidence="9" type="ORF">SAMN05192532_10679</name>
</gene>
<evidence type="ECO:0000313" key="10">
    <source>
        <dbReference type="Proteomes" id="UP000199516"/>
    </source>
</evidence>
<comment type="function">
    <text evidence="7">Catalyzes the transfer of the diacylglyceryl group from phosphatidylglycerol to the sulfhydryl group of the N-terminal cysteine of a prolipoprotein, the first step in the formation of mature lipoproteins.</text>
</comment>
<feature type="transmembrane region" description="Helical" evidence="7">
    <location>
        <begin position="51"/>
        <end position="74"/>
    </location>
</feature>
<protein>
    <recommendedName>
        <fullName evidence="7">Phosphatidylglycerol--prolipoprotein diacylglyceryl transferase</fullName>
        <ecNumber evidence="7">2.5.1.145</ecNumber>
    </recommendedName>
</protein>
<evidence type="ECO:0000256" key="3">
    <source>
        <dbReference type="ARBA" id="ARBA00022679"/>
    </source>
</evidence>
<dbReference type="PROSITE" id="PS01311">
    <property type="entry name" value="LGT"/>
    <property type="match status" value="1"/>
</dbReference>
<evidence type="ECO:0000256" key="5">
    <source>
        <dbReference type="ARBA" id="ARBA00022989"/>
    </source>
</evidence>
<comment type="subcellular location">
    <subcellularLocation>
        <location evidence="7">Cell membrane</location>
        <topology evidence="7">Multi-pass membrane protein</topology>
    </subcellularLocation>
</comment>
<keyword evidence="4 7" id="KW-0812">Transmembrane</keyword>
<feature type="transmembrane region" description="Helical" evidence="7">
    <location>
        <begin position="94"/>
        <end position="111"/>
    </location>
</feature>
<feature type="region of interest" description="Disordered" evidence="8">
    <location>
        <begin position="273"/>
        <end position="293"/>
    </location>
</feature>
<keyword evidence="2 7" id="KW-1003">Cell membrane</keyword>
<dbReference type="UniPathway" id="UPA00664"/>
<organism evidence="9 10">
    <name type="scientific">Alteribacillus iranensis</name>
    <dbReference type="NCBI Taxonomy" id="930128"/>
    <lineage>
        <taxon>Bacteria</taxon>
        <taxon>Bacillati</taxon>
        <taxon>Bacillota</taxon>
        <taxon>Bacilli</taxon>
        <taxon>Bacillales</taxon>
        <taxon>Bacillaceae</taxon>
        <taxon>Alteribacillus</taxon>
    </lineage>
</organism>
<dbReference type="EC" id="2.5.1.145" evidence="7"/>
<dbReference type="RefSeq" id="WP_091662718.1">
    <property type="nucleotide sequence ID" value="NZ_FONT01000006.1"/>
</dbReference>
<proteinExistence type="inferred from homology"/>
<feature type="transmembrane region" description="Helical" evidence="7">
    <location>
        <begin position="20"/>
        <end position="39"/>
    </location>
</feature>
<keyword evidence="10" id="KW-1185">Reference proteome</keyword>
<feature type="transmembrane region" description="Helical" evidence="7">
    <location>
        <begin position="208"/>
        <end position="226"/>
    </location>
</feature>
<keyword evidence="9" id="KW-0449">Lipoprotein</keyword>
<comment type="catalytic activity">
    <reaction evidence="7">
        <text>L-cysteinyl-[prolipoprotein] + a 1,2-diacyl-sn-glycero-3-phospho-(1'-sn-glycerol) = an S-1,2-diacyl-sn-glyceryl-L-cysteinyl-[prolipoprotein] + sn-glycerol 1-phosphate + H(+)</text>
        <dbReference type="Rhea" id="RHEA:56712"/>
        <dbReference type="Rhea" id="RHEA-COMP:14679"/>
        <dbReference type="Rhea" id="RHEA-COMP:14680"/>
        <dbReference type="ChEBI" id="CHEBI:15378"/>
        <dbReference type="ChEBI" id="CHEBI:29950"/>
        <dbReference type="ChEBI" id="CHEBI:57685"/>
        <dbReference type="ChEBI" id="CHEBI:64716"/>
        <dbReference type="ChEBI" id="CHEBI:140658"/>
        <dbReference type="EC" id="2.5.1.145"/>
    </reaction>
</comment>
<dbReference type="GO" id="GO:0042158">
    <property type="term" value="P:lipoprotein biosynthetic process"/>
    <property type="evidence" value="ECO:0007669"/>
    <property type="project" value="UniProtKB-UniRule"/>
</dbReference>
<keyword evidence="5 7" id="KW-1133">Transmembrane helix</keyword>
<evidence type="ECO:0000256" key="7">
    <source>
        <dbReference type="HAMAP-Rule" id="MF_01147"/>
    </source>
</evidence>
<name>A0A1I2EL31_9BACI</name>
<feature type="compositionally biased region" description="Basic residues" evidence="8">
    <location>
        <begin position="282"/>
        <end position="293"/>
    </location>
</feature>
<dbReference type="Pfam" id="PF01790">
    <property type="entry name" value="LGT"/>
    <property type="match status" value="1"/>
</dbReference>
<sequence length="293" mass="33513">MVYTIQPLDRVAFQLGTIPIYWYGVLIGIGALLGFLIANREANKRGMPKDIFADLLIFAIPISILCARLYYVLFRWEYYSQNPSQILAVWEGGLAIHGGLIGAVITAIIFCRVRRISFWKLADIAAPSIILGQAIGRWGNFMNQEAHGGPVTREFLESLQLPEFIINQMYIDGVYYHPTFLYESLWNIAGFILLILLRRVNLRRGELFLSYVIWYSFGRFFIEGLRTDSLMIGEVLRAAQVMSLVLIIGAIVLWIYRRKTDLAHAHYLDEDGAGLPGDKRNRPNHKKKNTKKK</sequence>
<reference evidence="9 10" key="1">
    <citation type="submission" date="2016-10" db="EMBL/GenBank/DDBJ databases">
        <authorList>
            <person name="de Groot N.N."/>
        </authorList>
    </citation>
    <scope>NUCLEOTIDE SEQUENCE [LARGE SCALE GENOMIC DNA]</scope>
    <source>
        <strain evidence="9 10">DSM 23995</strain>
    </source>
</reference>
<dbReference type="AlphaFoldDB" id="A0A1I2EL31"/>
<dbReference type="OrthoDB" id="871140at2"/>
<dbReference type="HAMAP" id="MF_01147">
    <property type="entry name" value="Lgt"/>
    <property type="match status" value="1"/>
</dbReference>
<feature type="transmembrane region" description="Helical" evidence="7">
    <location>
        <begin position="179"/>
        <end position="196"/>
    </location>
</feature>
<evidence type="ECO:0000256" key="4">
    <source>
        <dbReference type="ARBA" id="ARBA00022692"/>
    </source>
</evidence>
<dbReference type="PANTHER" id="PTHR30589:SF0">
    <property type="entry name" value="PHOSPHATIDYLGLYCEROL--PROLIPOPROTEIN DIACYLGLYCERYL TRANSFERASE"/>
    <property type="match status" value="1"/>
</dbReference>
<comment type="pathway">
    <text evidence="7">Protein modification; lipoprotein biosynthesis (diacylglyceryl transfer).</text>
</comment>
<evidence type="ECO:0000256" key="2">
    <source>
        <dbReference type="ARBA" id="ARBA00022475"/>
    </source>
</evidence>
<evidence type="ECO:0000256" key="1">
    <source>
        <dbReference type="ARBA" id="ARBA00007150"/>
    </source>
</evidence>
<dbReference type="EMBL" id="FONT01000006">
    <property type="protein sequence ID" value="SFE93423.1"/>
    <property type="molecule type" value="Genomic_DNA"/>
</dbReference>
<dbReference type="PANTHER" id="PTHR30589">
    <property type="entry name" value="PROLIPOPROTEIN DIACYLGLYCERYL TRANSFERASE"/>
    <property type="match status" value="1"/>
</dbReference>
<feature type="transmembrane region" description="Helical" evidence="7">
    <location>
        <begin position="118"/>
        <end position="136"/>
    </location>
</feature>
<dbReference type="GO" id="GO:0005886">
    <property type="term" value="C:plasma membrane"/>
    <property type="evidence" value="ECO:0007669"/>
    <property type="project" value="UniProtKB-SubCell"/>
</dbReference>